<proteinExistence type="predicted"/>
<dbReference type="InterPro" id="IPR015919">
    <property type="entry name" value="Cadherin-like_sf"/>
</dbReference>
<sequence>MNRPPAFTTVAGSSIADTVVMVSKSATTNTLLSFTVLASDPESDAITYAAYFLQLGMAFNPSTRTFTWTPPSSSSGHTYYVKFLAATASGGTDHVIVKISVTGPLAPRAALAPTAGKVALIGPNPSHGAFALSTPFLAKEMADLQVYDLAGRLQTTVVCHAGERAIWNGLGPDGRPAPAGVYLYRLSVGRATSSGRFVLVR</sequence>
<dbReference type="Gene3D" id="2.60.40.4070">
    <property type="match status" value="1"/>
</dbReference>
<dbReference type="NCBIfam" id="TIGR04183">
    <property type="entry name" value="Por_Secre_tail"/>
    <property type="match status" value="1"/>
</dbReference>
<dbReference type="EMBL" id="VBPA01000226">
    <property type="protein sequence ID" value="TMQ70200.1"/>
    <property type="molecule type" value="Genomic_DNA"/>
</dbReference>
<dbReference type="Pfam" id="PF05345">
    <property type="entry name" value="He_PIG"/>
    <property type="match status" value="1"/>
</dbReference>
<evidence type="ECO:0000313" key="2">
    <source>
        <dbReference type="Proteomes" id="UP000319836"/>
    </source>
</evidence>
<dbReference type="GO" id="GO:0005509">
    <property type="term" value="F:calcium ion binding"/>
    <property type="evidence" value="ECO:0007669"/>
    <property type="project" value="InterPro"/>
</dbReference>
<accession>A0A538U2S5</accession>
<dbReference type="InterPro" id="IPR013783">
    <property type="entry name" value="Ig-like_fold"/>
</dbReference>
<dbReference type="GO" id="GO:0016020">
    <property type="term" value="C:membrane"/>
    <property type="evidence" value="ECO:0007669"/>
    <property type="project" value="InterPro"/>
</dbReference>
<reference evidence="1 2" key="1">
    <citation type="journal article" date="2019" name="Nat. Microbiol.">
        <title>Mediterranean grassland soil C-N compound turnover is dependent on rainfall and depth, and is mediated by genomically divergent microorganisms.</title>
        <authorList>
            <person name="Diamond S."/>
            <person name="Andeer P.F."/>
            <person name="Li Z."/>
            <person name="Crits-Christoph A."/>
            <person name="Burstein D."/>
            <person name="Anantharaman K."/>
            <person name="Lane K.R."/>
            <person name="Thomas B.C."/>
            <person name="Pan C."/>
            <person name="Northen T.R."/>
            <person name="Banfield J.F."/>
        </authorList>
    </citation>
    <scope>NUCLEOTIDE SEQUENCE [LARGE SCALE GENOMIC DNA]</scope>
    <source>
        <strain evidence="1">WS_10</strain>
    </source>
</reference>
<dbReference type="AlphaFoldDB" id="A0A538U2S5"/>
<dbReference type="SUPFAM" id="SSF49313">
    <property type="entry name" value="Cadherin-like"/>
    <property type="match status" value="1"/>
</dbReference>
<dbReference type="Gene3D" id="2.60.40.10">
    <property type="entry name" value="Immunoglobulins"/>
    <property type="match status" value="1"/>
</dbReference>
<comment type="caution">
    <text evidence="1">The sequence shown here is derived from an EMBL/GenBank/DDBJ whole genome shotgun (WGS) entry which is preliminary data.</text>
</comment>
<gene>
    <name evidence="1" type="ORF">E6K80_09180</name>
</gene>
<organism evidence="1 2">
    <name type="scientific">Eiseniibacteriota bacterium</name>
    <dbReference type="NCBI Taxonomy" id="2212470"/>
    <lineage>
        <taxon>Bacteria</taxon>
        <taxon>Candidatus Eiseniibacteriota</taxon>
    </lineage>
</organism>
<protein>
    <submittedName>
        <fullName evidence="1">T9SS type A sorting domain-containing protein</fullName>
    </submittedName>
</protein>
<name>A0A538U2S5_UNCEI</name>
<evidence type="ECO:0000313" key="1">
    <source>
        <dbReference type="EMBL" id="TMQ70200.1"/>
    </source>
</evidence>
<dbReference type="Proteomes" id="UP000319836">
    <property type="component" value="Unassembled WGS sequence"/>
</dbReference>
<dbReference type="InterPro" id="IPR026444">
    <property type="entry name" value="Secre_tail"/>
</dbReference>